<gene>
    <name evidence="9" type="ORF">Ahy_A10g050363</name>
</gene>
<dbReference type="InterPro" id="IPR003871">
    <property type="entry name" value="RFA1B/D_OB_1st"/>
</dbReference>
<protein>
    <recommendedName>
        <fullName evidence="11">Replication factor A C-terminal domain-containing protein</fullName>
    </recommendedName>
</protein>
<dbReference type="CDD" id="cd04476">
    <property type="entry name" value="RPA1_DBD_C"/>
    <property type="match status" value="1"/>
</dbReference>
<feature type="domain" description="Replication protein A 70 kDa DNA-binding subunit B/D first OB fold" evidence="7">
    <location>
        <begin position="12"/>
        <end position="114"/>
    </location>
</feature>
<feature type="compositionally biased region" description="Basic residues" evidence="6">
    <location>
        <begin position="498"/>
        <end position="509"/>
    </location>
</feature>
<dbReference type="InterPro" id="IPR012340">
    <property type="entry name" value="NA-bd_OB-fold"/>
</dbReference>
<dbReference type="EMBL" id="SDMP01000010">
    <property type="protein sequence ID" value="RYR35222.1"/>
    <property type="molecule type" value="Genomic_DNA"/>
</dbReference>
<dbReference type="GO" id="GO:0008270">
    <property type="term" value="F:zinc ion binding"/>
    <property type="evidence" value="ECO:0007669"/>
    <property type="project" value="UniProtKB-KW"/>
</dbReference>
<evidence type="ECO:0000313" key="9">
    <source>
        <dbReference type="EMBL" id="RYR35222.1"/>
    </source>
</evidence>
<evidence type="ECO:0008006" key="11">
    <source>
        <dbReference type="Google" id="ProtNLM"/>
    </source>
</evidence>
<feature type="region of interest" description="Disordered" evidence="6">
    <location>
        <begin position="484"/>
        <end position="509"/>
    </location>
</feature>
<evidence type="ECO:0000256" key="3">
    <source>
        <dbReference type="ARBA" id="ARBA00022771"/>
    </source>
</evidence>
<evidence type="ECO:0000256" key="2">
    <source>
        <dbReference type="ARBA" id="ARBA00022723"/>
    </source>
</evidence>
<evidence type="ECO:0000256" key="6">
    <source>
        <dbReference type="SAM" id="MobiDB-lite"/>
    </source>
</evidence>
<name>A0A445B975_ARAHY</name>
<dbReference type="InterPro" id="IPR047192">
    <property type="entry name" value="Euk_RPA1_DBD_C"/>
</dbReference>
<dbReference type="GO" id="GO:0003677">
    <property type="term" value="F:DNA binding"/>
    <property type="evidence" value="ECO:0007669"/>
    <property type="project" value="UniProtKB-KW"/>
</dbReference>
<sequence>MALTNAFTQKVDRVADINATKLAWNLVVGVVHLYEIPSSWNPTDVCSLELVLQDEMGDRIHCSIPKANVVVFKIVVREFGIYSMRNFIVQPNSKGVRTTSHKFKLSFYMKTSVSTLSSETFQLNPFRFVSFTEIEEVDVVNLNILLDCVGHIVGKEDVRPIVTKSGQESKCMALYLEDLEKNKIKCTIFGEMIGKLTPFINKDDGEPLILVAQLFKPNQYLNQINIQNSLYASRVFLNPDFPDVVAFKNRLLKESNIGSQRINHIETQPQYSVSDELSGGSFPINTIEEVLNMTYEVSTWVLATIVSVDVGTRDWYYASCKNCPRKVVENKGRYYCEHCRKVGFNAPLRYRLNVVVTDGTGCINKMLWNQEAKIILEKSANDIRDLMKNLTSVDQAYNAVKISDDEALIDLYSSHSSSIDIGGVEQGLSNVVSTTGNNDLDLDGNGAAIVSLSKDSGIESIFESGLNTPGKYVIADSAPNLGVSGLTNPEGQGSSNKTFKRGSTKRKIE</sequence>
<organism evidence="9 10">
    <name type="scientific">Arachis hypogaea</name>
    <name type="common">Peanut</name>
    <dbReference type="NCBI Taxonomy" id="3818"/>
    <lineage>
        <taxon>Eukaryota</taxon>
        <taxon>Viridiplantae</taxon>
        <taxon>Streptophyta</taxon>
        <taxon>Embryophyta</taxon>
        <taxon>Tracheophyta</taxon>
        <taxon>Spermatophyta</taxon>
        <taxon>Magnoliopsida</taxon>
        <taxon>eudicotyledons</taxon>
        <taxon>Gunneridae</taxon>
        <taxon>Pentapetalae</taxon>
        <taxon>rosids</taxon>
        <taxon>fabids</taxon>
        <taxon>Fabales</taxon>
        <taxon>Fabaceae</taxon>
        <taxon>Papilionoideae</taxon>
        <taxon>50 kb inversion clade</taxon>
        <taxon>dalbergioids sensu lato</taxon>
        <taxon>Dalbergieae</taxon>
        <taxon>Pterocarpus clade</taxon>
        <taxon>Arachis</taxon>
    </lineage>
</organism>
<accession>A0A445B975</accession>
<dbReference type="Gene3D" id="2.40.50.140">
    <property type="entry name" value="Nucleic acid-binding proteins"/>
    <property type="match status" value="3"/>
</dbReference>
<evidence type="ECO:0000256" key="5">
    <source>
        <dbReference type="ARBA" id="ARBA00023125"/>
    </source>
</evidence>
<evidence type="ECO:0000259" key="8">
    <source>
        <dbReference type="Pfam" id="PF08646"/>
    </source>
</evidence>
<proteinExistence type="inferred from homology"/>
<dbReference type="AlphaFoldDB" id="A0A445B975"/>
<dbReference type="PANTHER" id="PTHR47165">
    <property type="entry name" value="OS03G0429900 PROTEIN"/>
    <property type="match status" value="1"/>
</dbReference>
<keyword evidence="3" id="KW-0863">Zinc-finger</keyword>
<evidence type="ECO:0000256" key="1">
    <source>
        <dbReference type="ARBA" id="ARBA00005690"/>
    </source>
</evidence>
<dbReference type="CDD" id="cd04480">
    <property type="entry name" value="RPA1_DBD_A_like"/>
    <property type="match status" value="1"/>
</dbReference>
<dbReference type="CDD" id="cd04481">
    <property type="entry name" value="RPA1_DBD_B_like"/>
    <property type="match status" value="1"/>
</dbReference>
<dbReference type="Proteomes" id="UP000289738">
    <property type="component" value="Chromosome A10"/>
</dbReference>
<dbReference type="InterPro" id="IPR013955">
    <property type="entry name" value="Rep_factor-A_C"/>
</dbReference>
<dbReference type="SUPFAM" id="SSF50249">
    <property type="entry name" value="Nucleic acid-binding proteins"/>
    <property type="match status" value="3"/>
</dbReference>
<dbReference type="Pfam" id="PF08646">
    <property type="entry name" value="Rep_fac-A_C"/>
    <property type="match status" value="1"/>
</dbReference>
<evidence type="ECO:0000259" key="7">
    <source>
        <dbReference type="Pfam" id="PF02721"/>
    </source>
</evidence>
<keyword evidence="5" id="KW-0238">DNA-binding</keyword>
<keyword evidence="2" id="KW-0479">Metal-binding</keyword>
<dbReference type="Pfam" id="PF02721">
    <property type="entry name" value="DUF223"/>
    <property type="match status" value="1"/>
</dbReference>
<feature type="domain" description="Replication factor A C-terminal" evidence="8">
    <location>
        <begin position="303"/>
        <end position="389"/>
    </location>
</feature>
<evidence type="ECO:0000313" key="10">
    <source>
        <dbReference type="Proteomes" id="UP000289738"/>
    </source>
</evidence>
<keyword evidence="10" id="KW-1185">Reference proteome</keyword>
<dbReference type="PANTHER" id="PTHR47165:SF4">
    <property type="entry name" value="OS03G0429900 PROTEIN"/>
    <property type="match status" value="1"/>
</dbReference>
<keyword evidence="4" id="KW-0862">Zinc</keyword>
<comment type="similarity">
    <text evidence="1">Belongs to the replication factor A protein 1 family.</text>
</comment>
<evidence type="ECO:0000256" key="4">
    <source>
        <dbReference type="ARBA" id="ARBA00022833"/>
    </source>
</evidence>
<comment type="caution">
    <text evidence="9">The sequence shown here is derived from an EMBL/GenBank/DDBJ whole genome shotgun (WGS) entry which is preliminary data.</text>
</comment>
<reference evidence="9 10" key="1">
    <citation type="submission" date="2019-01" db="EMBL/GenBank/DDBJ databases">
        <title>Sequencing of cultivated peanut Arachis hypogaea provides insights into genome evolution and oil improvement.</title>
        <authorList>
            <person name="Chen X."/>
        </authorList>
    </citation>
    <scope>NUCLEOTIDE SEQUENCE [LARGE SCALE GENOMIC DNA]</scope>
    <source>
        <strain evidence="10">cv. Fuhuasheng</strain>
        <tissue evidence="9">Leaves</tissue>
    </source>
</reference>
<feature type="compositionally biased region" description="Polar residues" evidence="6">
    <location>
        <begin position="485"/>
        <end position="497"/>
    </location>
</feature>